<feature type="transmembrane region" description="Helical" evidence="1">
    <location>
        <begin position="85"/>
        <end position="105"/>
    </location>
</feature>
<feature type="transmembrane region" description="Helical" evidence="1">
    <location>
        <begin position="45"/>
        <end position="64"/>
    </location>
</feature>
<proteinExistence type="predicted"/>
<dbReference type="PANTHER" id="PTHR23028">
    <property type="entry name" value="ACETYLTRANSFERASE"/>
    <property type="match status" value="1"/>
</dbReference>
<sequence length="350" mass="38127">MTGIGHGSSRRPQYLPALDGLRGLAAMWVFVFHVIHNGSDDWTPGYLGVDLFFILSGFVLSHVYSGRLENAGDYGRFLLARLARIYPLHLATLLATGVVVALLPGFAESYPRADARFGTEAFLACLLLIQNWWYFLPGCWNAPAWSLSAEWAGYLLFPAFLFLAARVKWPLVMAFAGMAALEILLLAKGASPGATGLPGMGRMVFGAVTGCLTHRAWLAGARLPVMPATIAALLLLGIAHVPGLGAVGALGFPAFVLMAAREEGPIAQICGARPAVWLGEISYSIYLWHWLVLQIAQRLPEAEARGPIWYGALFAAVLLLSWASYHWIERPARRWVLRIPAIVRERAPAV</sequence>
<evidence type="ECO:0000259" key="2">
    <source>
        <dbReference type="Pfam" id="PF01757"/>
    </source>
</evidence>
<dbReference type="GO" id="GO:0016746">
    <property type="term" value="F:acyltransferase activity"/>
    <property type="evidence" value="ECO:0007669"/>
    <property type="project" value="UniProtKB-KW"/>
</dbReference>
<keyword evidence="1" id="KW-0812">Transmembrane</keyword>
<evidence type="ECO:0000256" key="1">
    <source>
        <dbReference type="SAM" id="Phobius"/>
    </source>
</evidence>
<keyword evidence="3" id="KW-0808">Transferase</keyword>
<organism evidence="3 4">
    <name type="scientific">Paracraurococcus lichenis</name>
    <dbReference type="NCBI Taxonomy" id="3064888"/>
    <lineage>
        <taxon>Bacteria</taxon>
        <taxon>Pseudomonadati</taxon>
        <taxon>Pseudomonadota</taxon>
        <taxon>Alphaproteobacteria</taxon>
        <taxon>Acetobacterales</taxon>
        <taxon>Roseomonadaceae</taxon>
        <taxon>Paracraurococcus</taxon>
    </lineage>
</organism>
<feature type="transmembrane region" description="Helical" evidence="1">
    <location>
        <begin position="308"/>
        <end position="328"/>
    </location>
</feature>
<evidence type="ECO:0000313" key="3">
    <source>
        <dbReference type="EMBL" id="MDO9709516.1"/>
    </source>
</evidence>
<feature type="transmembrane region" description="Helical" evidence="1">
    <location>
        <begin position="142"/>
        <end position="163"/>
    </location>
</feature>
<dbReference type="EC" id="2.3.-.-" evidence="3"/>
<gene>
    <name evidence="3" type="ORF">Q7A36_14275</name>
</gene>
<keyword evidence="4" id="KW-1185">Reference proteome</keyword>
<comment type="caution">
    <text evidence="3">The sequence shown here is derived from an EMBL/GenBank/DDBJ whole genome shotgun (WGS) entry which is preliminary data.</text>
</comment>
<keyword evidence="1" id="KW-0472">Membrane</keyword>
<reference evidence="3 4" key="1">
    <citation type="submission" date="2023-08" db="EMBL/GenBank/DDBJ databases">
        <title>The draft genome sequence of Paracraurococcus sp. LOR1-02.</title>
        <authorList>
            <person name="Kingkaew E."/>
            <person name="Tanasupawat S."/>
        </authorList>
    </citation>
    <scope>NUCLEOTIDE SEQUENCE [LARGE SCALE GENOMIC DNA]</scope>
    <source>
        <strain evidence="3 4">LOR1-02</strain>
    </source>
</reference>
<dbReference type="Pfam" id="PF01757">
    <property type="entry name" value="Acyl_transf_3"/>
    <property type="match status" value="1"/>
</dbReference>
<feature type="transmembrane region" description="Helical" evidence="1">
    <location>
        <begin position="230"/>
        <end position="255"/>
    </location>
</feature>
<keyword evidence="3" id="KW-0012">Acyltransferase</keyword>
<dbReference type="Proteomes" id="UP001243009">
    <property type="component" value="Unassembled WGS sequence"/>
</dbReference>
<dbReference type="InterPro" id="IPR002656">
    <property type="entry name" value="Acyl_transf_3_dom"/>
</dbReference>
<accession>A0ABT9E038</accession>
<name>A0ABT9E038_9PROT</name>
<evidence type="ECO:0000313" key="4">
    <source>
        <dbReference type="Proteomes" id="UP001243009"/>
    </source>
</evidence>
<dbReference type="RefSeq" id="WP_305104384.1">
    <property type="nucleotide sequence ID" value="NZ_JAUTWS010000012.1"/>
</dbReference>
<feature type="transmembrane region" description="Helical" evidence="1">
    <location>
        <begin position="275"/>
        <end position="296"/>
    </location>
</feature>
<feature type="transmembrane region" description="Helical" evidence="1">
    <location>
        <begin position="169"/>
        <end position="187"/>
    </location>
</feature>
<dbReference type="InterPro" id="IPR050879">
    <property type="entry name" value="Acyltransferase_3"/>
</dbReference>
<dbReference type="EMBL" id="JAUTWS010000012">
    <property type="protein sequence ID" value="MDO9709516.1"/>
    <property type="molecule type" value="Genomic_DNA"/>
</dbReference>
<dbReference type="PANTHER" id="PTHR23028:SF53">
    <property type="entry name" value="ACYL_TRANSF_3 DOMAIN-CONTAINING PROTEIN"/>
    <property type="match status" value="1"/>
</dbReference>
<protein>
    <submittedName>
        <fullName evidence="3">Acyltransferase</fullName>
        <ecNumber evidence="3">2.3.-.-</ecNumber>
    </submittedName>
</protein>
<feature type="domain" description="Acyltransferase 3" evidence="2">
    <location>
        <begin position="16"/>
        <end position="325"/>
    </location>
</feature>
<feature type="transmembrane region" description="Helical" evidence="1">
    <location>
        <begin position="21"/>
        <end position="39"/>
    </location>
</feature>
<keyword evidence="1" id="KW-1133">Transmembrane helix</keyword>